<evidence type="ECO:0000256" key="5">
    <source>
        <dbReference type="ARBA" id="ARBA00022573"/>
    </source>
</evidence>
<accession>A0A848B1R4</accession>
<comment type="caution">
    <text evidence="10">The sequence shown here is derived from an EMBL/GenBank/DDBJ whole genome shotgun (WGS) entry which is preliminary data.</text>
</comment>
<evidence type="ECO:0000256" key="7">
    <source>
        <dbReference type="ARBA" id="ARBA00022989"/>
    </source>
</evidence>
<evidence type="ECO:0000256" key="1">
    <source>
        <dbReference type="ARBA" id="ARBA00004651"/>
    </source>
</evidence>
<reference evidence="10 11" key="1">
    <citation type="submission" date="2020-04" db="EMBL/GenBank/DDBJ databases">
        <authorList>
            <person name="Hitch T.C.A."/>
            <person name="Wylensek D."/>
            <person name="Clavel T."/>
        </authorList>
    </citation>
    <scope>NUCLEOTIDE SEQUENCE [LARGE SCALE GENOMIC DNA]</scope>
    <source>
        <strain evidence="10 11">PG-130-P53-12</strain>
    </source>
</reference>
<name>A0A848B1R4_9FIRM</name>
<keyword evidence="6 9" id="KW-0812">Transmembrane</keyword>
<evidence type="ECO:0000313" key="11">
    <source>
        <dbReference type="Proteomes" id="UP000543804"/>
    </source>
</evidence>
<protein>
    <recommendedName>
        <fullName evidence="9">Cobalamin biosynthesis protein CobD</fullName>
    </recommendedName>
</protein>
<dbReference type="RefSeq" id="WP_170076951.1">
    <property type="nucleotide sequence ID" value="NZ_JABAFA010000001.1"/>
</dbReference>
<comment type="pathway">
    <text evidence="2 9">Cofactor biosynthesis; adenosylcobalamin biosynthesis.</text>
</comment>
<keyword evidence="4 9" id="KW-1003">Cell membrane</keyword>
<evidence type="ECO:0000256" key="8">
    <source>
        <dbReference type="ARBA" id="ARBA00023136"/>
    </source>
</evidence>
<feature type="transmembrane region" description="Helical" evidence="9">
    <location>
        <begin position="203"/>
        <end position="225"/>
    </location>
</feature>
<feature type="transmembrane region" description="Helical" evidence="9">
    <location>
        <begin position="79"/>
        <end position="96"/>
    </location>
</feature>
<evidence type="ECO:0000313" key="10">
    <source>
        <dbReference type="EMBL" id="NMD98140.1"/>
    </source>
</evidence>
<keyword evidence="11" id="KW-1185">Reference proteome</keyword>
<dbReference type="PANTHER" id="PTHR34308">
    <property type="entry name" value="COBALAMIN BIOSYNTHESIS PROTEIN CBIB"/>
    <property type="match status" value="1"/>
</dbReference>
<dbReference type="AlphaFoldDB" id="A0A848B1R4"/>
<feature type="transmembrane region" description="Helical" evidence="9">
    <location>
        <begin position="49"/>
        <end position="73"/>
    </location>
</feature>
<comment type="function">
    <text evidence="9">Converts cobyric acid to cobinamide by the addition of aminopropanol on the F carboxylic group.</text>
</comment>
<gene>
    <name evidence="9 10" type="primary">cobD</name>
    <name evidence="10" type="ORF">HF878_01380</name>
</gene>
<proteinExistence type="inferred from homology"/>
<keyword evidence="7 9" id="KW-1133">Transmembrane helix</keyword>
<feature type="transmembrane region" description="Helical" evidence="9">
    <location>
        <begin position="155"/>
        <end position="176"/>
    </location>
</feature>
<sequence>MKIAILAFLIDAIVGDPQSRFHPVVLIGKLISGFERLLYRKEDSDARKFACGALLVLLVLLLSYEAAACMLYLSYQLPFAWGSSLVSAFLLSFTISPKSLAKAGREIYVLLARDDLAGARKRVGWIVGRETEQLDAGEISRATVETIAENTTDGIIAPLFFFAIGGMPLAVLYRAANTMDSMLGYKNEKYLYFGRAAARLDDVLSYIPARITGLLFVVSAGFLGFDVRHALAVMRRDAAKHPSPNGGYAEASMAGALHIRLGGFNTYFGKKTFRAYMGDAIEQLAPHHIMESIRMMYTATVLFLITAYLVFEIMKY</sequence>
<evidence type="ECO:0000256" key="3">
    <source>
        <dbReference type="ARBA" id="ARBA00006263"/>
    </source>
</evidence>
<dbReference type="InterPro" id="IPR004485">
    <property type="entry name" value="Cobalamin_biosynth_CobD/CbiB"/>
</dbReference>
<dbReference type="GO" id="GO:0009236">
    <property type="term" value="P:cobalamin biosynthetic process"/>
    <property type="evidence" value="ECO:0007669"/>
    <property type="project" value="UniProtKB-UniRule"/>
</dbReference>
<keyword evidence="5 9" id="KW-0169">Cobalamin biosynthesis</keyword>
<dbReference type="NCBIfam" id="TIGR00380">
    <property type="entry name" value="cobal_cbiB"/>
    <property type="match status" value="1"/>
</dbReference>
<dbReference type="PANTHER" id="PTHR34308:SF1">
    <property type="entry name" value="COBALAMIN BIOSYNTHESIS PROTEIN CBIB"/>
    <property type="match status" value="1"/>
</dbReference>
<comment type="subcellular location">
    <subcellularLocation>
        <location evidence="1 9">Cell membrane</location>
        <topology evidence="1 9">Multi-pass membrane protein</topology>
    </subcellularLocation>
</comment>
<dbReference type="GO" id="GO:0048472">
    <property type="term" value="F:threonine-phosphate decarboxylase activity"/>
    <property type="evidence" value="ECO:0007669"/>
    <property type="project" value="InterPro"/>
</dbReference>
<dbReference type="Pfam" id="PF03186">
    <property type="entry name" value="CobD_Cbib"/>
    <property type="match status" value="1"/>
</dbReference>
<feature type="transmembrane region" description="Helical" evidence="9">
    <location>
        <begin position="295"/>
        <end position="314"/>
    </location>
</feature>
<dbReference type="GO" id="GO:0015420">
    <property type="term" value="F:ABC-type vitamin B12 transporter activity"/>
    <property type="evidence" value="ECO:0007669"/>
    <property type="project" value="UniProtKB-UniRule"/>
</dbReference>
<dbReference type="UniPathway" id="UPA00148"/>
<dbReference type="EMBL" id="JABAFA010000001">
    <property type="protein sequence ID" value="NMD98140.1"/>
    <property type="molecule type" value="Genomic_DNA"/>
</dbReference>
<evidence type="ECO:0000256" key="6">
    <source>
        <dbReference type="ARBA" id="ARBA00022692"/>
    </source>
</evidence>
<dbReference type="Proteomes" id="UP000543804">
    <property type="component" value="Unassembled WGS sequence"/>
</dbReference>
<evidence type="ECO:0000256" key="2">
    <source>
        <dbReference type="ARBA" id="ARBA00004953"/>
    </source>
</evidence>
<dbReference type="HAMAP" id="MF_00024">
    <property type="entry name" value="CobD_CbiB"/>
    <property type="match status" value="1"/>
</dbReference>
<evidence type="ECO:0000256" key="4">
    <source>
        <dbReference type="ARBA" id="ARBA00022475"/>
    </source>
</evidence>
<organism evidence="10 11">
    <name type="scientific">Selenomonas bovis</name>
    <dbReference type="NCBI Taxonomy" id="416586"/>
    <lineage>
        <taxon>Bacteria</taxon>
        <taxon>Bacillati</taxon>
        <taxon>Bacillota</taxon>
        <taxon>Negativicutes</taxon>
        <taxon>Selenomonadales</taxon>
        <taxon>Selenomonadaceae</taxon>
        <taxon>Selenomonas</taxon>
    </lineage>
</organism>
<keyword evidence="8 9" id="KW-0472">Membrane</keyword>
<evidence type="ECO:0000256" key="9">
    <source>
        <dbReference type="HAMAP-Rule" id="MF_00024"/>
    </source>
</evidence>
<comment type="similarity">
    <text evidence="3 9">Belongs to the CobD/CbiB family.</text>
</comment>
<dbReference type="GO" id="GO:0005886">
    <property type="term" value="C:plasma membrane"/>
    <property type="evidence" value="ECO:0007669"/>
    <property type="project" value="UniProtKB-SubCell"/>
</dbReference>